<dbReference type="AlphaFoldDB" id="A0A937RNJ9"/>
<evidence type="ECO:0000256" key="2">
    <source>
        <dbReference type="SAM" id="SignalP"/>
    </source>
</evidence>
<evidence type="ECO:0000313" key="4">
    <source>
        <dbReference type="Proteomes" id="UP000604475"/>
    </source>
</evidence>
<feature type="signal peptide" evidence="2">
    <location>
        <begin position="1"/>
        <end position="31"/>
    </location>
</feature>
<dbReference type="PROSITE" id="PS51257">
    <property type="entry name" value="PROKAR_LIPOPROTEIN"/>
    <property type="match status" value="1"/>
</dbReference>
<protein>
    <recommendedName>
        <fullName evidence="5">Lipoprotein</fullName>
    </recommendedName>
</protein>
<dbReference type="Proteomes" id="UP000604475">
    <property type="component" value="Unassembled WGS sequence"/>
</dbReference>
<feature type="region of interest" description="Disordered" evidence="1">
    <location>
        <begin position="35"/>
        <end position="71"/>
    </location>
</feature>
<dbReference type="RefSeq" id="WP_203002151.1">
    <property type="nucleotide sequence ID" value="NZ_JADWYU010000251.1"/>
</dbReference>
<keyword evidence="2" id="KW-0732">Signal</keyword>
<comment type="caution">
    <text evidence="3">The sequence shown here is derived from an EMBL/GenBank/DDBJ whole genome shotgun (WGS) entry which is preliminary data.</text>
</comment>
<dbReference type="EMBL" id="JAEACQ010000380">
    <property type="protein sequence ID" value="MBL7633337.1"/>
    <property type="molecule type" value="Genomic_DNA"/>
</dbReference>
<feature type="chain" id="PRO_5038953804" description="Lipoprotein" evidence="2">
    <location>
        <begin position="32"/>
        <end position="201"/>
    </location>
</feature>
<proteinExistence type="predicted"/>
<organism evidence="3 4">
    <name type="scientific">Frankia nepalensis</name>
    <dbReference type="NCBI Taxonomy" id="1836974"/>
    <lineage>
        <taxon>Bacteria</taxon>
        <taxon>Bacillati</taxon>
        <taxon>Actinomycetota</taxon>
        <taxon>Actinomycetes</taxon>
        <taxon>Frankiales</taxon>
        <taxon>Frankiaceae</taxon>
        <taxon>Frankia</taxon>
    </lineage>
</organism>
<evidence type="ECO:0000256" key="1">
    <source>
        <dbReference type="SAM" id="MobiDB-lite"/>
    </source>
</evidence>
<accession>A0A937RNJ9</accession>
<gene>
    <name evidence="3" type="ORF">I7412_40535</name>
</gene>
<keyword evidence="4" id="KW-1185">Reference proteome</keyword>
<feature type="compositionally biased region" description="Low complexity" evidence="1">
    <location>
        <begin position="35"/>
        <end position="62"/>
    </location>
</feature>
<reference evidence="3" key="1">
    <citation type="submission" date="2020-12" db="EMBL/GenBank/DDBJ databases">
        <title>Genomic characterization of non-nitrogen-fixing Frankia strains.</title>
        <authorList>
            <person name="Carlos-Shanley C."/>
            <person name="Guerra T."/>
            <person name="Hahn D."/>
        </authorList>
    </citation>
    <scope>NUCLEOTIDE SEQUENCE</scope>
    <source>
        <strain evidence="3">CN6</strain>
    </source>
</reference>
<evidence type="ECO:0000313" key="3">
    <source>
        <dbReference type="EMBL" id="MBL7633337.1"/>
    </source>
</evidence>
<name>A0A937RNJ9_9ACTN</name>
<sequence length="201" mass="20682">MNRLLAPLSRRAGTALAAGALALGMATAACAPEAASTSDAAPPPAAGATTAAPAAAAGGVEPKPAEEAVPTSGARLANGATTNCPGNPYAGVWVADDPNGFIASVTIAFTDCNKYNTSRIRVVSHSWMGLSGGYWDWGTANNVSWGYVGTSVTVTYYFNSGFTEKLRILPSVNGSGISTDGHESWPDGDGRNLPTQRYHRY</sequence>
<evidence type="ECO:0008006" key="5">
    <source>
        <dbReference type="Google" id="ProtNLM"/>
    </source>
</evidence>
<feature type="compositionally biased region" description="Basic and acidic residues" evidence="1">
    <location>
        <begin position="180"/>
        <end position="190"/>
    </location>
</feature>
<feature type="region of interest" description="Disordered" evidence="1">
    <location>
        <begin position="179"/>
        <end position="201"/>
    </location>
</feature>